<keyword evidence="2" id="KW-0413">Isomerase</keyword>
<name>A0A371BKI0_9SPHN</name>
<dbReference type="GO" id="GO:0016853">
    <property type="term" value="F:isomerase activity"/>
    <property type="evidence" value="ECO:0007669"/>
    <property type="project" value="UniProtKB-KW"/>
</dbReference>
<dbReference type="AlphaFoldDB" id="A0A371BKI0"/>
<dbReference type="InterPro" id="IPR003719">
    <property type="entry name" value="Phenazine_PhzF-like"/>
</dbReference>
<reference evidence="5" key="1">
    <citation type="submission" date="2018-08" db="EMBL/GenBank/DDBJ databases">
        <authorList>
            <person name="Kim S.-J."/>
            <person name="Jung G.-Y."/>
        </authorList>
    </citation>
    <scope>NUCLEOTIDE SEQUENCE [LARGE SCALE GENOMIC DNA]</scope>
    <source>
        <strain evidence="5">GY_G</strain>
    </source>
</reference>
<accession>A0A371BKI0</accession>
<dbReference type="GO" id="GO:0005737">
    <property type="term" value="C:cytoplasm"/>
    <property type="evidence" value="ECO:0007669"/>
    <property type="project" value="TreeGrafter"/>
</dbReference>
<organism evidence="4 5">
    <name type="scientific">Sphingorhabdus pulchriflava</name>
    <dbReference type="NCBI Taxonomy" id="2292257"/>
    <lineage>
        <taxon>Bacteria</taxon>
        <taxon>Pseudomonadati</taxon>
        <taxon>Pseudomonadota</taxon>
        <taxon>Alphaproteobacteria</taxon>
        <taxon>Sphingomonadales</taxon>
        <taxon>Sphingomonadaceae</taxon>
        <taxon>Sphingorhabdus</taxon>
    </lineage>
</organism>
<dbReference type="Proteomes" id="UP000263833">
    <property type="component" value="Unassembled WGS sequence"/>
</dbReference>
<evidence type="ECO:0000313" key="5">
    <source>
        <dbReference type="Proteomes" id="UP000263833"/>
    </source>
</evidence>
<dbReference type="PIRSF" id="PIRSF016184">
    <property type="entry name" value="PhzC_PhzF"/>
    <property type="match status" value="1"/>
</dbReference>
<dbReference type="SUPFAM" id="SSF54506">
    <property type="entry name" value="Diaminopimelate epimerase-like"/>
    <property type="match status" value="1"/>
</dbReference>
<evidence type="ECO:0000256" key="2">
    <source>
        <dbReference type="ARBA" id="ARBA00023235"/>
    </source>
</evidence>
<dbReference type="PANTHER" id="PTHR13774:SF17">
    <property type="entry name" value="PHENAZINE BIOSYNTHESIS-LIKE DOMAIN-CONTAINING PROTEIN"/>
    <property type="match status" value="1"/>
</dbReference>
<keyword evidence="5" id="KW-1185">Reference proteome</keyword>
<dbReference type="OrthoDB" id="9788221at2"/>
<gene>
    <name evidence="4" type="ORF">DXH95_07800</name>
</gene>
<dbReference type="Pfam" id="PF02567">
    <property type="entry name" value="PhzC-PhzF"/>
    <property type="match status" value="1"/>
</dbReference>
<feature type="active site" evidence="3">
    <location>
        <position position="46"/>
    </location>
</feature>
<dbReference type="Gene3D" id="3.10.310.10">
    <property type="entry name" value="Diaminopimelate Epimerase, Chain A, domain 1"/>
    <property type="match status" value="2"/>
</dbReference>
<evidence type="ECO:0000256" key="3">
    <source>
        <dbReference type="PIRSR" id="PIRSR016184-1"/>
    </source>
</evidence>
<sequence>MIVPIYIVDAFTTQRFSGNPAAIVLFDAYPEDSILQAIAAENNLAETAFPVRRSDGNWDLRWFTPKVEVPLCGHATLASAYVLFNHIIPEAEEIIFETRHSGPLKITRNGERITMDFPAAQTTLSDDDLSNLFGESVIEVHKDKAFIMAVLDSTDAVRQFVLDREKVLQLDRYGLIITAAGDAGYDCVSRFFMPAHGIDEDPVTGSAHTMLVPYWCNKLAMSELRAFQASARGGELFCRMQGDRVAISGFCAPYLTGMIET</sequence>
<dbReference type="RefSeq" id="WP_115549466.1">
    <property type="nucleotide sequence ID" value="NZ_QRGP01000001.1"/>
</dbReference>
<dbReference type="NCBIfam" id="TIGR00654">
    <property type="entry name" value="PhzF_family"/>
    <property type="match status" value="1"/>
</dbReference>
<protein>
    <submittedName>
        <fullName evidence="4">PhzF family phenazine biosynthesis protein</fullName>
    </submittedName>
</protein>
<dbReference type="EMBL" id="QRGP01000001">
    <property type="protein sequence ID" value="RDV07903.1"/>
    <property type="molecule type" value="Genomic_DNA"/>
</dbReference>
<dbReference type="PANTHER" id="PTHR13774">
    <property type="entry name" value="PHENAZINE BIOSYNTHESIS PROTEIN"/>
    <property type="match status" value="1"/>
</dbReference>
<proteinExistence type="inferred from homology"/>
<comment type="similarity">
    <text evidence="1">Belongs to the PhzF family.</text>
</comment>
<comment type="caution">
    <text evidence="4">The sequence shown here is derived from an EMBL/GenBank/DDBJ whole genome shotgun (WGS) entry which is preliminary data.</text>
</comment>
<evidence type="ECO:0000256" key="1">
    <source>
        <dbReference type="ARBA" id="ARBA00008270"/>
    </source>
</evidence>
<evidence type="ECO:0000313" key="4">
    <source>
        <dbReference type="EMBL" id="RDV07903.1"/>
    </source>
</evidence>